<sequence>MIRQRDSELHRQTYRDDSCKLRQTTCAIEHRAATQRATATVTLSGVADPHSIRPKGMSKCSGQTLHPTGSFPEGGVGIKLHATTWRLVSMETESVSISRRLSLTTDAPAKCELRSVIRFLQAGLNGTAEIPRKMSRVYGENFMSDGVVREWCRKFKGCKSVATEDLVQRVPGSFWAV</sequence>
<protein>
    <recommendedName>
        <fullName evidence="3">Mos1 transposase HTH domain-containing protein</fullName>
    </recommendedName>
</protein>
<dbReference type="Gene3D" id="1.10.10.1450">
    <property type="match status" value="1"/>
</dbReference>
<comment type="caution">
    <text evidence="1">The sequence shown here is derived from an EMBL/GenBank/DDBJ whole genome shotgun (WGS) entry which is preliminary data.</text>
</comment>
<reference evidence="1 2" key="1">
    <citation type="journal article" date="2019" name="Sci. Rep.">
        <title>Orb-weaving spider Araneus ventricosus genome elucidates the spidroin gene catalogue.</title>
        <authorList>
            <person name="Kono N."/>
            <person name="Nakamura H."/>
            <person name="Ohtoshi R."/>
            <person name="Moran D.A.P."/>
            <person name="Shinohara A."/>
            <person name="Yoshida Y."/>
            <person name="Fujiwara M."/>
            <person name="Mori M."/>
            <person name="Tomita M."/>
            <person name="Arakawa K."/>
        </authorList>
    </citation>
    <scope>NUCLEOTIDE SEQUENCE [LARGE SCALE GENOMIC DNA]</scope>
</reference>
<gene>
    <name evidence="1" type="ORF">AVEN_59892_1</name>
</gene>
<dbReference type="EMBL" id="BGPR01000585">
    <property type="protein sequence ID" value="GBM27431.1"/>
    <property type="molecule type" value="Genomic_DNA"/>
</dbReference>
<evidence type="ECO:0008006" key="3">
    <source>
        <dbReference type="Google" id="ProtNLM"/>
    </source>
</evidence>
<evidence type="ECO:0000313" key="1">
    <source>
        <dbReference type="EMBL" id="GBM27431.1"/>
    </source>
</evidence>
<dbReference type="AlphaFoldDB" id="A0A4Y2EF21"/>
<proteinExistence type="predicted"/>
<name>A0A4Y2EF21_ARAVE</name>
<evidence type="ECO:0000313" key="2">
    <source>
        <dbReference type="Proteomes" id="UP000499080"/>
    </source>
</evidence>
<keyword evidence="2" id="KW-1185">Reference proteome</keyword>
<accession>A0A4Y2EF21</accession>
<dbReference type="OrthoDB" id="6469635at2759"/>
<organism evidence="1 2">
    <name type="scientific">Araneus ventricosus</name>
    <name type="common">Orbweaver spider</name>
    <name type="synonym">Epeira ventricosa</name>
    <dbReference type="NCBI Taxonomy" id="182803"/>
    <lineage>
        <taxon>Eukaryota</taxon>
        <taxon>Metazoa</taxon>
        <taxon>Ecdysozoa</taxon>
        <taxon>Arthropoda</taxon>
        <taxon>Chelicerata</taxon>
        <taxon>Arachnida</taxon>
        <taxon>Araneae</taxon>
        <taxon>Araneomorphae</taxon>
        <taxon>Entelegynae</taxon>
        <taxon>Araneoidea</taxon>
        <taxon>Araneidae</taxon>
        <taxon>Araneus</taxon>
    </lineage>
</organism>
<dbReference type="Proteomes" id="UP000499080">
    <property type="component" value="Unassembled WGS sequence"/>
</dbReference>